<accession>A0ABN1RE41</accession>
<dbReference type="PANTHER" id="PTHR48228">
    <property type="entry name" value="SUCCINYL-COA--D-CITRAMALATE COA-TRANSFERASE"/>
    <property type="match status" value="1"/>
</dbReference>
<feature type="region of interest" description="Disordered" evidence="1">
    <location>
        <begin position="429"/>
        <end position="451"/>
    </location>
</feature>
<dbReference type="PANTHER" id="PTHR48228:SF4">
    <property type="entry name" value="BLR3030 PROTEIN"/>
    <property type="match status" value="1"/>
</dbReference>
<dbReference type="InterPro" id="IPR050509">
    <property type="entry name" value="CoA-transferase_III"/>
</dbReference>
<sequence>MRLSETVVKQSLLSLHEAAGIPPVPVEIHGKSGLLSSIYRVDVLAAASIGAASGAAAAYWELRGGPKASVELDLGHAESAFLSERFFKIAGNELELWADLSGDYRTRDGWVRLHCNFPAHRAAAVRALGGAPDRDAVTAACLERASLEVEDAVLAEGGAAAALRSRDEWAAFPHGPLVGLESLADGPAVSSGGAASRPLEGVRVLDLTRVIAGPLATRTLAAYGADVLRVGAAHVPEVPGLVLDMSFGKRSCHLDLRTEAGRADLRALVATADVLVQGYRPGALAALGFGPERLHELNPSLVSVDVSAYEPGSPWYARRGFDSLVQLATGLAHEAMLDAGTGRPVPLPAQALDHATGYLAAFAAVAGLIRRATDGGSWHARLSLAGTARWLDSLGRRRPPAPTTPPDDRIAAVDSPHGVLTFMLPPGRVSGWEPRWDSPPPLDGSSPPGWL</sequence>
<keyword evidence="2" id="KW-0808">Transferase</keyword>
<keyword evidence="3" id="KW-1185">Reference proteome</keyword>
<protein>
    <submittedName>
        <fullName evidence="2">CoA transferase</fullName>
    </submittedName>
</protein>
<dbReference type="GO" id="GO:0016740">
    <property type="term" value="F:transferase activity"/>
    <property type="evidence" value="ECO:0007669"/>
    <property type="project" value="UniProtKB-KW"/>
</dbReference>
<proteinExistence type="predicted"/>
<organism evidence="2 3">
    <name type="scientific">Actinocorallia libanotica</name>
    <dbReference type="NCBI Taxonomy" id="46162"/>
    <lineage>
        <taxon>Bacteria</taxon>
        <taxon>Bacillati</taxon>
        <taxon>Actinomycetota</taxon>
        <taxon>Actinomycetes</taxon>
        <taxon>Streptosporangiales</taxon>
        <taxon>Thermomonosporaceae</taxon>
        <taxon>Actinocorallia</taxon>
    </lineage>
</organism>
<dbReference type="InterPro" id="IPR003673">
    <property type="entry name" value="CoA-Trfase_fam_III"/>
</dbReference>
<dbReference type="InterPro" id="IPR023606">
    <property type="entry name" value="CoA-Trfase_III_dom_1_sf"/>
</dbReference>
<dbReference type="Gene3D" id="3.40.50.10540">
    <property type="entry name" value="Crotonobetainyl-coa:carnitine coa-transferase, domain 1"/>
    <property type="match status" value="1"/>
</dbReference>
<evidence type="ECO:0000256" key="1">
    <source>
        <dbReference type="SAM" id="MobiDB-lite"/>
    </source>
</evidence>
<name>A0ABN1RE41_9ACTN</name>
<comment type="caution">
    <text evidence="2">The sequence shown here is derived from an EMBL/GenBank/DDBJ whole genome shotgun (WGS) entry which is preliminary data.</text>
</comment>
<dbReference type="Proteomes" id="UP001500665">
    <property type="component" value="Unassembled WGS sequence"/>
</dbReference>
<evidence type="ECO:0000313" key="2">
    <source>
        <dbReference type="EMBL" id="GAA0955518.1"/>
    </source>
</evidence>
<reference evidence="2 3" key="1">
    <citation type="journal article" date="2019" name="Int. J. Syst. Evol. Microbiol.">
        <title>The Global Catalogue of Microorganisms (GCM) 10K type strain sequencing project: providing services to taxonomists for standard genome sequencing and annotation.</title>
        <authorList>
            <consortium name="The Broad Institute Genomics Platform"/>
            <consortium name="The Broad Institute Genome Sequencing Center for Infectious Disease"/>
            <person name="Wu L."/>
            <person name="Ma J."/>
        </authorList>
    </citation>
    <scope>NUCLEOTIDE SEQUENCE [LARGE SCALE GENOMIC DNA]</scope>
    <source>
        <strain evidence="2 3">JCM 10696</strain>
    </source>
</reference>
<dbReference type="EMBL" id="BAAAHH010000016">
    <property type="protein sequence ID" value="GAA0955518.1"/>
    <property type="molecule type" value="Genomic_DNA"/>
</dbReference>
<gene>
    <name evidence="2" type="ORF">GCM10009550_40480</name>
</gene>
<dbReference type="Pfam" id="PF02515">
    <property type="entry name" value="CoA_transf_3"/>
    <property type="match status" value="1"/>
</dbReference>
<dbReference type="SUPFAM" id="SSF89796">
    <property type="entry name" value="CoA-transferase family III (CaiB/BaiF)"/>
    <property type="match status" value="2"/>
</dbReference>
<evidence type="ECO:0000313" key="3">
    <source>
        <dbReference type="Proteomes" id="UP001500665"/>
    </source>
</evidence>